<dbReference type="EMBL" id="KZ805563">
    <property type="protein sequence ID" value="PVH93865.1"/>
    <property type="molecule type" value="Genomic_DNA"/>
</dbReference>
<proteinExistence type="inferred from homology"/>
<evidence type="ECO:0000256" key="3">
    <source>
        <dbReference type="ARBA" id="ARBA00022989"/>
    </source>
</evidence>
<feature type="domain" description="Rhodopsin" evidence="7">
    <location>
        <begin position="44"/>
        <end position="288"/>
    </location>
</feature>
<dbReference type="AlphaFoldDB" id="A0A2V1D733"/>
<dbReference type="Pfam" id="PF20684">
    <property type="entry name" value="Fung_rhodopsin"/>
    <property type="match status" value="1"/>
</dbReference>
<dbReference type="PANTHER" id="PTHR33048">
    <property type="entry name" value="PTH11-LIKE INTEGRAL MEMBRANE PROTEIN (AFU_ORTHOLOGUE AFUA_5G11245)"/>
    <property type="match status" value="1"/>
</dbReference>
<evidence type="ECO:0000259" key="7">
    <source>
        <dbReference type="Pfam" id="PF20684"/>
    </source>
</evidence>
<feature type="transmembrane region" description="Helical" evidence="6">
    <location>
        <begin position="60"/>
        <end position="86"/>
    </location>
</feature>
<comment type="subcellular location">
    <subcellularLocation>
        <location evidence="1">Membrane</location>
        <topology evidence="1">Multi-pass membrane protein</topology>
    </subcellularLocation>
</comment>
<keyword evidence="2 6" id="KW-0812">Transmembrane</keyword>
<dbReference type="STRING" id="97972.A0A2V1D733"/>
<keyword evidence="4 6" id="KW-0472">Membrane</keyword>
<sequence>MKWPSPEEIASWPAPNYVNPETRGSLVLGVNVTFSTLVVLFITVRFYSRVFMVKALGVDDWVMLVAAIASIATSIMMCVSTAPRFLTGYHIWDLTPSFARNPSPGGQIGMASQLMFITTTMLMKMSVLLTYLRVFPSRTNKWFCYILMTCTMVMFIVTFFLALFQCIPIQAYWRPFEYPHVHCLSITVIYWSTGVPNIISDLLIFLWPAKDLANLKLPLKERVILISMFCLGIIICIAGICRLWYTVIYVESFDIFYEVAAIYAIITIETSLGIICGSIPACKPLLSRLFPRFFAPSASSPQIHCYQDFNQPSPSILSRFKRKRKKSEDDDLFPITSLSGGEIVRQQSFSVEYEQRATRESKEGGMLSATHEWVGGDGEAVMEVREGSVDADEVVLLGAEGKGKSGVRDV</sequence>
<comment type="similarity">
    <text evidence="5">Belongs to the SAT4 family.</text>
</comment>
<evidence type="ECO:0000256" key="1">
    <source>
        <dbReference type="ARBA" id="ARBA00004141"/>
    </source>
</evidence>
<feature type="transmembrane region" description="Helical" evidence="6">
    <location>
        <begin position="26"/>
        <end position="48"/>
    </location>
</feature>
<dbReference type="InterPro" id="IPR052337">
    <property type="entry name" value="SAT4-like"/>
</dbReference>
<evidence type="ECO:0000313" key="9">
    <source>
        <dbReference type="Proteomes" id="UP000244855"/>
    </source>
</evidence>
<evidence type="ECO:0000256" key="6">
    <source>
        <dbReference type="SAM" id="Phobius"/>
    </source>
</evidence>
<dbReference type="PANTHER" id="PTHR33048:SF129">
    <property type="entry name" value="INTEGRAL MEMBRANE PROTEIN-RELATED"/>
    <property type="match status" value="1"/>
</dbReference>
<evidence type="ECO:0000256" key="2">
    <source>
        <dbReference type="ARBA" id="ARBA00022692"/>
    </source>
</evidence>
<feature type="transmembrane region" description="Helical" evidence="6">
    <location>
        <begin position="223"/>
        <end position="245"/>
    </location>
</feature>
<reference evidence="8 9" key="1">
    <citation type="journal article" date="2018" name="Sci. Rep.">
        <title>Comparative genomics provides insights into the lifestyle and reveals functional heterogeneity of dark septate endophytic fungi.</title>
        <authorList>
            <person name="Knapp D.G."/>
            <person name="Nemeth J.B."/>
            <person name="Barry K."/>
            <person name="Hainaut M."/>
            <person name="Henrissat B."/>
            <person name="Johnson J."/>
            <person name="Kuo A."/>
            <person name="Lim J.H.P."/>
            <person name="Lipzen A."/>
            <person name="Nolan M."/>
            <person name="Ohm R.A."/>
            <person name="Tamas L."/>
            <person name="Grigoriev I.V."/>
            <person name="Spatafora J.W."/>
            <person name="Nagy L.G."/>
            <person name="Kovacs G.M."/>
        </authorList>
    </citation>
    <scope>NUCLEOTIDE SEQUENCE [LARGE SCALE GENOMIC DNA]</scope>
    <source>
        <strain evidence="8 9">DSE2036</strain>
    </source>
</reference>
<evidence type="ECO:0000313" key="8">
    <source>
        <dbReference type="EMBL" id="PVH93865.1"/>
    </source>
</evidence>
<organism evidence="8 9">
    <name type="scientific">Periconia macrospinosa</name>
    <dbReference type="NCBI Taxonomy" id="97972"/>
    <lineage>
        <taxon>Eukaryota</taxon>
        <taxon>Fungi</taxon>
        <taxon>Dikarya</taxon>
        <taxon>Ascomycota</taxon>
        <taxon>Pezizomycotina</taxon>
        <taxon>Dothideomycetes</taxon>
        <taxon>Pleosporomycetidae</taxon>
        <taxon>Pleosporales</taxon>
        <taxon>Massarineae</taxon>
        <taxon>Periconiaceae</taxon>
        <taxon>Periconia</taxon>
    </lineage>
</organism>
<evidence type="ECO:0000256" key="5">
    <source>
        <dbReference type="ARBA" id="ARBA00038359"/>
    </source>
</evidence>
<keyword evidence="3 6" id="KW-1133">Transmembrane helix</keyword>
<evidence type="ECO:0000256" key="4">
    <source>
        <dbReference type="ARBA" id="ARBA00023136"/>
    </source>
</evidence>
<gene>
    <name evidence="8" type="ORF">DM02DRAFT_540645</name>
</gene>
<name>A0A2V1D733_9PLEO</name>
<dbReference type="InterPro" id="IPR049326">
    <property type="entry name" value="Rhodopsin_dom_fungi"/>
</dbReference>
<dbReference type="Proteomes" id="UP000244855">
    <property type="component" value="Unassembled WGS sequence"/>
</dbReference>
<accession>A0A2V1D733</accession>
<protein>
    <recommendedName>
        <fullName evidence="7">Rhodopsin domain-containing protein</fullName>
    </recommendedName>
</protein>
<feature type="transmembrane region" description="Helical" evidence="6">
    <location>
        <begin position="106"/>
        <end position="130"/>
    </location>
</feature>
<feature type="transmembrane region" description="Helical" evidence="6">
    <location>
        <begin position="142"/>
        <end position="164"/>
    </location>
</feature>
<dbReference type="OrthoDB" id="5401779at2759"/>
<dbReference type="GO" id="GO:0016020">
    <property type="term" value="C:membrane"/>
    <property type="evidence" value="ECO:0007669"/>
    <property type="project" value="UniProtKB-SubCell"/>
</dbReference>
<keyword evidence="9" id="KW-1185">Reference proteome</keyword>
<feature type="transmembrane region" description="Helical" evidence="6">
    <location>
        <begin position="260"/>
        <end position="282"/>
    </location>
</feature>
<feature type="transmembrane region" description="Helical" evidence="6">
    <location>
        <begin position="184"/>
        <end position="207"/>
    </location>
</feature>